<dbReference type="Proteomes" id="UP001153331">
    <property type="component" value="Unassembled WGS sequence"/>
</dbReference>
<dbReference type="EMBL" id="JAPHNI010000724">
    <property type="protein sequence ID" value="KAJ8108612.1"/>
    <property type="molecule type" value="Genomic_DNA"/>
</dbReference>
<comment type="caution">
    <text evidence="1">The sequence shown here is derived from an EMBL/GenBank/DDBJ whole genome shotgun (WGS) entry which is preliminary data.</text>
</comment>
<evidence type="ECO:0000313" key="2">
    <source>
        <dbReference type="Proteomes" id="UP001153331"/>
    </source>
</evidence>
<organism evidence="1 2">
    <name type="scientific">Boeremia exigua</name>
    <dbReference type="NCBI Taxonomy" id="749465"/>
    <lineage>
        <taxon>Eukaryota</taxon>
        <taxon>Fungi</taxon>
        <taxon>Dikarya</taxon>
        <taxon>Ascomycota</taxon>
        <taxon>Pezizomycotina</taxon>
        <taxon>Dothideomycetes</taxon>
        <taxon>Pleosporomycetidae</taxon>
        <taxon>Pleosporales</taxon>
        <taxon>Pleosporineae</taxon>
        <taxon>Didymellaceae</taxon>
        <taxon>Boeremia</taxon>
    </lineage>
</organism>
<protein>
    <submittedName>
        <fullName evidence="1">Uncharacterized protein</fullName>
    </submittedName>
</protein>
<reference evidence="1" key="1">
    <citation type="submission" date="2022-11" db="EMBL/GenBank/DDBJ databases">
        <title>Genome Sequence of Boeremia exigua.</title>
        <authorList>
            <person name="Buettner E."/>
        </authorList>
    </citation>
    <scope>NUCLEOTIDE SEQUENCE</scope>
    <source>
        <strain evidence="1">CU02</strain>
    </source>
</reference>
<evidence type="ECO:0000313" key="1">
    <source>
        <dbReference type="EMBL" id="KAJ8108612.1"/>
    </source>
</evidence>
<accession>A0ACC2HZX4</accession>
<name>A0ACC2HZX4_9PLEO</name>
<gene>
    <name evidence="1" type="ORF">OPT61_g8051</name>
</gene>
<proteinExistence type="predicted"/>
<sequence length="166" mass="17600">MPESKAPLIVIATLIIDTVTAAPTDPVSKTMLSVADIAGLVTMILTVPTAWIAIEAMAHRRRRERARVASHSAWPSSMRRATKGSDLTLGLSAVRAEHKGEKVTNVLEKRAAVTEPGGYANPVLVALEAATLVVAAVIGEPASLKITEETTSPAQEKGKKTKRLET</sequence>
<keyword evidence="2" id="KW-1185">Reference proteome</keyword>